<dbReference type="PROSITE" id="PS50206">
    <property type="entry name" value="RHODANESE_3"/>
    <property type="match status" value="1"/>
</dbReference>
<name>A0A1W1D1W0_9ZZZZ</name>
<feature type="domain" description="Rhodanese" evidence="1">
    <location>
        <begin position="25"/>
        <end position="113"/>
    </location>
</feature>
<evidence type="ECO:0000259" key="1">
    <source>
        <dbReference type="PROSITE" id="PS50206"/>
    </source>
</evidence>
<dbReference type="EMBL" id="FPHM01000319">
    <property type="protein sequence ID" value="SFV71851.1"/>
    <property type="molecule type" value="Genomic_DNA"/>
</dbReference>
<gene>
    <name evidence="2" type="ORF">MNB_SV-13-265</name>
</gene>
<dbReference type="PANTHER" id="PTHR43031:SF1">
    <property type="entry name" value="PYRIDINE NUCLEOTIDE-DISULPHIDE OXIDOREDUCTASE"/>
    <property type="match status" value="1"/>
</dbReference>
<dbReference type="InterPro" id="IPR036873">
    <property type="entry name" value="Rhodanese-like_dom_sf"/>
</dbReference>
<protein>
    <submittedName>
        <fullName evidence="2">Rubredoxin</fullName>
    </submittedName>
</protein>
<sequence length="115" mass="13233">MSELLKKSFINSNELETLLKERKEGKANFILVDVREQIEYDMSHIKGVDMLKPTSLFQSWGEAFLNDNRDKTVIFTCRTDYRSGNVQRVFQQNGMENVINHSGGIVSYRGEIVQG</sequence>
<dbReference type="SMART" id="SM00450">
    <property type="entry name" value="RHOD"/>
    <property type="match status" value="1"/>
</dbReference>
<dbReference type="Gene3D" id="3.40.250.10">
    <property type="entry name" value="Rhodanese-like domain"/>
    <property type="match status" value="1"/>
</dbReference>
<accession>A0A1W1D1W0</accession>
<organism evidence="2">
    <name type="scientific">hydrothermal vent metagenome</name>
    <dbReference type="NCBI Taxonomy" id="652676"/>
    <lineage>
        <taxon>unclassified sequences</taxon>
        <taxon>metagenomes</taxon>
        <taxon>ecological metagenomes</taxon>
    </lineage>
</organism>
<evidence type="ECO:0000313" key="2">
    <source>
        <dbReference type="EMBL" id="SFV71851.1"/>
    </source>
</evidence>
<dbReference type="Pfam" id="PF00581">
    <property type="entry name" value="Rhodanese"/>
    <property type="match status" value="1"/>
</dbReference>
<dbReference type="AlphaFoldDB" id="A0A1W1D1W0"/>
<dbReference type="CDD" id="cd00158">
    <property type="entry name" value="RHOD"/>
    <property type="match status" value="1"/>
</dbReference>
<proteinExistence type="predicted"/>
<dbReference type="InterPro" id="IPR050229">
    <property type="entry name" value="GlpE_sulfurtransferase"/>
</dbReference>
<reference evidence="2" key="1">
    <citation type="submission" date="2016-10" db="EMBL/GenBank/DDBJ databases">
        <authorList>
            <person name="de Groot N.N."/>
        </authorList>
    </citation>
    <scope>NUCLEOTIDE SEQUENCE</scope>
</reference>
<dbReference type="InterPro" id="IPR001763">
    <property type="entry name" value="Rhodanese-like_dom"/>
</dbReference>
<dbReference type="SUPFAM" id="SSF52821">
    <property type="entry name" value="Rhodanese/Cell cycle control phosphatase"/>
    <property type="match status" value="1"/>
</dbReference>
<dbReference type="PANTHER" id="PTHR43031">
    <property type="entry name" value="FAD-DEPENDENT OXIDOREDUCTASE"/>
    <property type="match status" value="1"/>
</dbReference>